<organism evidence="2 3">
    <name type="scientific">Chlorella vulgaris</name>
    <name type="common">Green alga</name>
    <dbReference type="NCBI Taxonomy" id="3077"/>
    <lineage>
        <taxon>Eukaryota</taxon>
        <taxon>Viridiplantae</taxon>
        <taxon>Chlorophyta</taxon>
        <taxon>core chlorophytes</taxon>
        <taxon>Trebouxiophyceae</taxon>
        <taxon>Chlorellales</taxon>
        <taxon>Chlorellaceae</taxon>
        <taxon>Chlorella clade</taxon>
        <taxon>Chlorella</taxon>
    </lineage>
</organism>
<evidence type="ECO:0000256" key="1">
    <source>
        <dbReference type="SAM" id="SignalP"/>
    </source>
</evidence>
<gene>
    <name evidence="2" type="ORF">D9Q98_002403</name>
</gene>
<reference evidence="2" key="1">
    <citation type="journal article" date="2019" name="Plant J.">
        <title>Chlorella vulgaris genome assembly and annotation reveals the molecular basis for metabolic acclimation to high light conditions.</title>
        <authorList>
            <person name="Cecchin M."/>
            <person name="Marcolungo L."/>
            <person name="Rossato M."/>
            <person name="Girolomoni L."/>
            <person name="Cosentino E."/>
            <person name="Cuine S."/>
            <person name="Li-Beisson Y."/>
            <person name="Delledonne M."/>
            <person name="Ballottari M."/>
        </authorList>
    </citation>
    <scope>NUCLEOTIDE SEQUENCE</scope>
    <source>
        <strain evidence="2">211/11P</strain>
    </source>
</reference>
<reference evidence="2" key="2">
    <citation type="submission" date="2020-11" db="EMBL/GenBank/DDBJ databases">
        <authorList>
            <person name="Cecchin M."/>
            <person name="Marcolungo L."/>
            <person name="Rossato M."/>
            <person name="Girolomoni L."/>
            <person name="Cosentino E."/>
            <person name="Cuine S."/>
            <person name="Li-Beisson Y."/>
            <person name="Delledonne M."/>
            <person name="Ballottari M."/>
        </authorList>
    </citation>
    <scope>NUCLEOTIDE SEQUENCE</scope>
    <source>
        <strain evidence="2">211/11P</strain>
        <tissue evidence="2">Whole cell</tissue>
    </source>
</reference>
<comment type="caution">
    <text evidence="2">The sequence shown here is derived from an EMBL/GenBank/DDBJ whole genome shotgun (WGS) entry which is preliminary data.</text>
</comment>
<dbReference type="OrthoDB" id="73901at2759"/>
<dbReference type="EMBL" id="SIDB01000002">
    <property type="protein sequence ID" value="KAI3436350.1"/>
    <property type="molecule type" value="Genomic_DNA"/>
</dbReference>
<feature type="signal peptide" evidence="1">
    <location>
        <begin position="1"/>
        <end position="26"/>
    </location>
</feature>
<name>A0A9D4Z0N2_CHLVU</name>
<feature type="chain" id="PRO_5038411003" evidence="1">
    <location>
        <begin position="27"/>
        <end position="244"/>
    </location>
</feature>
<keyword evidence="3" id="KW-1185">Reference proteome</keyword>
<dbReference type="Proteomes" id="UP001055712">
    <property type="component" value="Unassembled WGS sequence"/>
</dbReference>
<keyword evidence="1" id="KW-0732">Signal</keyword>
<proteinExistence type="predicted"/>
<protein>
    <submittedName>
        <fullName evidence="2">Uncharacterized protein</fullName>
    </submittedName>
</protein>
<dbReference type="AlphaFoldDB" id="A0A9D4Z0N2"/>
<evidence type="ECO:0000313" key="3">
    <source>
        <dbReference type="Proteomes" id="UP001055712"/>
    </source>
</evidence>
<evidence type="ECO:0000313" key="2">
    <source>
        <dbReference type="EMBL" id="KAI3436350.1"/>
    </source>
</evidence>
<sequence>MSARWLSAAALAALALLVSFPGHASAARSLQHEGHDHDADMSSGGILMSGGSINMADPCYTAPDAPSCATFNRTDADWTDDLTQLCAAMPFMVGCTLWKQCEAGTAAGAYCELPSLAGDICTEDMTAMKGCEAYNALCGSNSTVVEQCLSAGPIPDHVLTFTVKDGIDSLCNTHCMGGCDVCGPTSEWKTCSEPLMVLARMCYEMPTMPECDATGFNGMCMDPEVKENFPLVCGEPPVVPDTCA</sequence>
<accession>A0A9D4Z0N2</accession>